<evidence type="ECO:0000313" key="2">
    <source>
        <dbReference type="Proteomes" id="UP000805193"/>
    </source>
</evidence>
<accession>A0AC60PL96</accession>
<reference evidence="1 2" key="1">
    <citation type="journal article" date="2020" name="Cell">
        <title>Large-Scale Comparative Analyses of Tick Genomes Elucidate Their Genetic Diversity and Vector Capacities.</title>
        <authorList>
            <consortium name="Tick Genome and Microbiome Consortium (TIGMIC)"/>
            <person name="Jia N."/>
            <person name="Wang J."/>
            <person name="Shi W."/>
            <person name="Du L."/>
            <person name="Sun Y."/>
            <person name="Zhan W."/>
            <person name="Jiang J.F."/>
            <person name="Wang Q."/>
            <person name="Zhang B."/>
            <person name="Ji P."/>
            <person name="Bell-Sakyi L."/>
            <person name="Cui X.M."/>
            <person name="Yuan T.T."/>
            <person name="Jiang B.G."/>
            <person name="Yang W.F."/>
            <person name="Lam T.T."/>
            <person name="Chang Q.C."/>
            <person name="Ding S.J."/>
            <person name="Wang X.J."/>
            <person name="Zhu J.G."/>
            <person name="Ruan X.D."/>
            <person name="Zhao L."/>
            <person name="Wei J.T."/>
            <person name="Ye R.Z."/>
            <person name="Que T.C."/>
            <person name="Du C.H."/>
            <person name="Zhou Y.H."/>
            <person name="Cheng J.X."/>
            <person name="Dai P.F."/>
            <person name="Guo W.B."/>
            <person name="Han X.H."/>
            <person name="Huang E.J."/>
            <person name="Li L.F."/>
            <person name="Wei W."/>
            <person name="Gao Y.C."/>
            <person name="Liu J.Z."/>
            <person name="Shao H.Z."/>
            <person name="Wang X."/>
            <person name="Wang C.C."/>
            <person name="Yang T.C."/>
            <person name="Huo Q.B."/>
            <person name="Li W."/>
            <person name="Chen H.Y."/>
            <person name="Chen S.E."/>
            <person name="Zhou L.G."/>
            <person name="Ni X.B."/>
            <person name="Tian J.H."/>
            <person name="Sheng Y."/>
            <person name="Liu T."/>
            <person name="Pan Y.S."/>
            <person name="Xia L.Y."/>
            <person name="Li J."/>
            <person name="Zhao F."/>
            <person name="Cao W.C."/>
        </authorList>
    </citation>
    <scope>NUCLEOTIDE SEQUENCE [LARGE SCALE GENOMIC DNA]</scope>
    <source>
        <strain evidence="1">Iper-2018</strain>
    </source>
</reference>
<feature type="non-terminal residue" evidence="1">
    <location>
        <position position="252"/>
    </location>
</feature>
<dbReference type="EMBL" id="JABSTQ010010382">
    <property type="protein sequence ID" value="KAG0421324.1"/>
    <property type="molecule type" value="Genomic_DNA"/>
</dbReference>
<sequence>MCGPVNFLYPADFAEQGSFFRDIVCPGLHGVPVGDGQASKGFRDLTGPCSHRDLGLVIPCKSRPPDNGGPVQGQSGPRGNVFCWPRGRGLEPARWCPNRMPAPRNVGSQLRRASVSASRTRLAVVRHVLRMSKEFSVVETIKTICVVVSVRRQTVAEPESSNVILMGDTVRNYPWGVDSGDSWSRVHRDVCIGVANSCIWRIGSVMEDCGHDGTGSTGGRASVDGCRDGRRSGDRNGWRYVHGGHSRRNDDI</sequence>
<keyword evidence="2" id="KW-1185">Reference proteome</keyword>
<protein>
    <submittedName>
        <fullName evidence="1">Uncharacterized protein</fullName>
    </submittedName>
</protein>
<gene>
    <name evidence="1" type="ORF">HPB47_002775</name>
</gene>
<name>A0AC60PL96_IXOPE</name>
<proteinExistence type="predicted"/>
<organism evidence="1 2">
    <name type="scientific">Ixodes persulcatus</name>
    <name type="common">Taiga tick</name>
    <dbReference type="NCBI Taxonomy" id="34615"/>
    <lineage>
        <taxon>Eukaryota</taxon>
        <taxon>Metazoa</taxon>
        <taxon>Ecdysozoa</taxon>
        <taxon>Arthropoda</taxon>
        <taxon>Chelicerata</taxon>
        <taxon>Arachnida</taxon>
        <taxon>Acari</taxon>
        <taxon>Parasitiformes</taxon>
        <taxon>Ixodida</taxon>
        <taxon>Ixodoidea</taxon>
        <taxon>Ixodidae</taxon>
        <taxon>Ixodinae</taxon>
        <taxon>Ixodes</taxon>
    </lineage>
</organism>
<dbReference type="Proteomes" id="UP000805193">
    <property type="component" value="Unassembled WGS sequence"/>
</dbReference>
<evidence type="ECO:0000313" key="1">
    <source>
        <dbReference type="EMBL" id="KAG0421324.1"/>
    </source>
</evidence>
<comment type="caution">
    <text evidence="1">The sequence shown here is derived from an EMBL/GenBank/DDBJ whole genome shotgun (WGS) entry which is preliminary data.</text>
</comment>